<dbReference type="CDD" id="cd00086">
    <property type="entry name" value="homeodomain"/>
    <property type="match status" value="1"/>
</dbReference>
<dbReference type="Pfam" id="PF05920">
    <property type="entry name" value="Homeobox_KN"/>
    <property type="match status" value="1"/>
</dbReference>
<feature type="domain" description="Homeobox" evidence="8">
    <location>
        <begin position="55"/>
        <end position="118"/>
    </location>
</feature>
<dbReference type="InterPro" id="IPR008422">
    <property type="entry name" value="KN_HD"/>
</dbReference>
<keyword evidence="5 6" id="KW-0539">Nucleus</keyword>
<keyword evidence="4 6" id="KW-0371">Homeobox</keyword>
<dbReference type="GO" id="GO:0000981">
    <property type="term" value="F:DNA-binding transcription factor activity, RNA polymerase II-specific"/>
    <property type="evidence" value="ECO:0007669"/>
    <property type="project" value="InterPro"/>
</dbReference>
<feature type="region of interest" description="Disordered" evidence="7">
    <location>
        <begin position="1"/>
        <end position="41"/>
    </location>
</feature>
<dbReference type="GO" id="GO:0000978">
    <property type="term" value="F:RNA polymerase II cis-regulatory region sequence-specific DNA binding"/>
    <property type="evidence" value="ECO:0007669"/>
    <property type="project" value="TreeGrafter"/>
</dbReference>
<comment type="subcellular location">
    <subcellularLocation>
        <location evidence="1 6">Nucleus</location>
    </subcellularLocation>
</comment>
<dbReference type="PROSITE" id="PS50071">
    <property type="entry name" value="HOMEOBOX_2"/>
    <property type="match status" value="1"/>
</dbReference>
<reference evidence="9" key="1">
    <citation type="submission" date="2014-12" db="EMBL/GenBank/DDBJ databases">
        <title>Insight into the proteome of Arion vulgaris.</title>
        <authorList>
            <person name="Aradska J."/>
            <person name="Bulat T."/>
            <person name="Smidak R."/>
            <person name="Sarate P."/>
            <person name="Gangsoo J."/>
            <person name="Sialana F."/>
            <person name="Bilban M."/>
            <person name="Lubec G."/>
        </authorList>
    </citation>
    <scope>NUCLEOTIDE SEQUENCE</scope>
    <source>
        <tissue evidence="9">Skin</tissue>
    </source>
</reference>
<organism evidence="9">
    <name type="scientific">Arion vulgaris</name>
    <dbReference type="NCBI Taxonomy" id="1028688"/>
    <lineage>
        <taxon>Eukaryota</taxon>
        <taxon>Metazoa</taxon>
        <taxon>Spiralia</taxon>
        <taxon>Lophotrochozoa</taxon>
        <taxon>Mollusca</taxon>
        <taxon>Gastropoda</taxon>
        <taxon>Heterobranchia</taxon>
        <taxon>Euthyneura</taxon>
        <taxon>Panpulmonata</taxon>
        <taxon>Eupulmonata</taxon>
        <taxon>Stylommatophora</taxon>
        <taxon>Helicina</taxon>
        <taxon>Arionoidea</taxon>
        <taxon>Arionidae</taxon>
        <taxon>Arion</taxon>
    </lineage>
</organism>
<dbReference type="SMART" id="SM00389">
    <property type="entry name" value="HOX"/>
    <property type="match status" value="1"/>
</dbReference>
<dbReference type="AlphaFoldDB" id="A0A0B6YGF9"/>
<dbReference type="EMBL" id="HACG01008001">
    <property type="protein sequence ID" value="CEK54866.1"/>
    <property type="molecule type" value="Transcribed_RNA"/>
</dbReference>
<feature type="non-terminal residue" evidence="9">
    <location>
        <position position="1"/>
    </location>
</feature>
<keyword evidence="3 6" id="KW-0238">DNA-binding</keyword>
<feature type="non-terminal residue" evidence="9">
    <location>
        <position position="189"/>
    </location>
</feature>
<evidence type="ECO:0000259" key="8">
    <source>
        <dbReference type="PROSITE" id="PS50071"/>
    </source>
</evidence>
<dbReference type="InterPro" id="IPR001356">
    <property type="entry name" value="HD"/>
</dbReference>
<sequence>PPSPSCISSTVISSTTANSISEASPSPSTSTPSSETTGVEMGRRLRIRNQRKFLPEKTRHKRQTLQVMTRPLKQWLYKHRGNPYPTKIEKVDLVQNSHMTLTQVSNWFANARRRLKNTVQGDDVSWAKRIKAYNQFAEGNAELFSCPSSEDDTWDSDDVDDCENIHKETNIHSESIICQSNTPSPAPTL</sequence>
<evidence type="ECO:0000313" key="9">
    <source>
        <dbReference type="EMBL" id="CEK54866.1"/>
    </source>
</evidence>
<evidence type="ECO:0000256" key="6">
    <source>
        <dbReference type="PROSITE-ProRule" id="PRU00108"/>
    </source>
</evidence>
<dbReference type="InterPro" id="IPR017970">
    <property type="entry name" value="Homeobox_CS"/>
</dbReference>
<accession>A0A0B6YGF9</accession>
<evidence type="ECO:0000256" key="3">
    <source>
        <dbReference type="ARBA" id="ARBA00023125"/>
    </source>
</evidence>
<dbReference type="GO" id="GO:0005634">
    <property type="term" value="C:nucleus"/>
    <property type="evidence" value="ECO:0007669"/>
    <property type="project" value="UniProtKB-SubCell"/>
</dbReference>
<proteinExistence type="inferred from homology"/>
<dbReference type="GO" id="GO:0007517">
    <property type="term" value="P:muscle organ development"/>
    <property type="evidence" value="ECO:0007669"/>
    <property type="project" value="TreeGrafter"/>
</dbReference>
<name>A0A0B6YGF9_9EUPU</name>
<dbReference type="PANTHER" id="PTHR11211:SF3">
    <property type="entry name" value="HOMEOBOX PROTEIN MOHAWK"/>
    <property type="match status" value="1"/>
</dbReference>
<dbReference type="GO" id="GO:0048468">
    <property type="term" value="P:cell development"/>
    <property type="evidence" value="ECO:0007669"/>
    <property type="project" value="TreeGrafter"/>
</dbReference>
<dbReference type="Gene3D" id="1.10.10.60">
    <property type="entry name" value="Homeodomain-like"/>
    <property type="match status" value="1"/>
</dbReference>
<feature type="DNA-binding region" description="Homeobox" evidence="6">
    <location>
        <begin position="57"/>
        <end position="119"/>
    </location>
</feature>
<gene>
    <name evidence="9" type="primary">ORF23815</name>
</gene>
<evidence type="ECO:0000256" key="1">
    <source>
        <dbReference type="ARBA" id="ARBA00004123"/>
    </source>
</evidence>
<dbReference type="InterPro" id="IPR009057">
    <property type="entry name" value="Homeodomain-like_sf"/>
</dbReference>
<feature type="compositionally biased region" description="Low complexity" evidence="7">
    <location>
        <begin position="1"/>
        <end position="37"/>
    </location>
</feature>
<evidence type="ECO:0000256" key="4">
    <source>
        <dbReference type="ARBA" id="ARBA00023155"/>
    </source>
</evidence>
<dbReference type="SUPFAM" id="SSF46689">
    <property type="entry name" value="Homeodomain-like"/>
    <property type="match status" value="1"/>
</dbReference>
<evidence type="ECO:0000256" key="2">
    <source>
        <dbReference type="ARBA" id="ARBA00008446"/>
    </source>
</evidence>
<protein>
    <recommendedName>
        <fullName evidence="8">Homeobox domain-containing protein</fullName>
    </recommendedName>
</protein>
<evidence type="ECO:0000256" key="7">
    <source>
        <dbReference type="SAM" id="MobiDB-lite"/>
    </source>
</evidence>
<dbReference type="PROSITE" id="PS00027">
    <property type="entry name" value="HOMEOBOX_1"/>
    <property type="match status" value="1"/>
</dbReference>
<comment type="similarity">
    <text evidence="2">Belongs to the TALE/IRO homeobox family.</text>
</comment>
<evidence type="ECO:0000256" key="5">
    <source>
        <dbReference type="ARBA" id="ARBA00023242"/>
    </source>
</evidence>
<dbReference type="PANTHER" id="PTHR11211">
    <property type="entry name" value="IROQUOIS-CLASS HOMEODOMAIN PROTEIN IRX"/>
    <property type="match status" value="1"/>
</dbReference>